<dbReference type="InterPro" id="IPR003439">
    <property type="entry name" value="ABC_transporter-like_ATP-bd"/>
</dbReference>
<evidence type="ECO:0000256" key="1">
    <source>
        <dbReference type="ARBA" id="ARBA00005417"/>
    </source>
</evidence>
<dbReference type="GO" id="GO:0005524">
    <property type="term" value="F:ATP binding"/>
    <property type="evidence" value="ECO:0007669"/>
    <property type="project" value="UniProtKB-KW"/>
</dbReference>
<keyword evidence="4 6" id="KW-0067">ATP-binding</keyword>
<organism evidence="6 7">
    <name type="scientific">Perspicuibacillus lycopersici</name>
    <dbReference type="NCBI Taxonomy" id="1325689"/>
    <lineage>
        <taxon>Bacteria</taxon>
        <taxon>Bacillati</taxon>
        <taxon>Bacillota</taxon>
        <taxon>Bacilli</taxon>
        <taxon>Bacillales</taxon>
        <taxon>Bacillaceae</taxon>
        <taxon>Perspicuibacillus</taxon>
    </lineage>
</organism>
<dbReference type="Proteomes" id="UP001209318">
    <property type="component" value="Unassembled WGS sequence"/>
</dbReference>
<comment type="caution">
    <text evidence="6">The sequence shown here is derived from an EMBL/GenBank/DDBJ whole genome shotgun (WGS) entry which is preliminary data.</text>
</comment>
<keyword evidence="7" id="KW-1185">Reference proteome</keyword>
<comment type="similarity">
    <text evidence="1">Belongs to the ABC transporter superfamily.</text>
</comment>
<proteinExistence type="inferred from homology"/>
<dbReference type="SUPFAM" id="SSF52540">
    <property type="entry name" value="P-loop containing nucleoside triphosphate hydrolases"/>
    <property type="match status" value="1"/>
</dbReference>
<dbReference type="InterPro" id="IPR027417">
    <property type="entry name" value="P-loop_NTPase"/>
</dbReference>
<sequence length="314" mass="35340">MIEIKNISKRYGNHLALDDISLTINDGEITGFLGTNGAGKSTLMNIITGYISMTEGTILIDGIDSLEDPEKVKKKIGYLPELPPLYMDMTVAEYLKFVCKLKHIPVKQIPLEMEKKMAQVKIEHVRNRLIKNLSKGYKQRVGLAQAILGNPSLLILDEPTVGLDPREIIEVRKLIQEISKNCTIIISSHILSEISTICSKVMILDKGRHIVTAAPNELIEKMNNTTQLHIRVKGDEDAIQKALHKLEGITHIKKLGNYEEHTVDLLIVSEHGIDIREVLSVYLVTNHFPIIMMKNYDVSLEDIFLQLTSSERGE</sequence>
<dbReference type="SMART" id="SM00382">
    <property type="entry name" value="AAA"/>
    <property type="match status" value="1"/>
</dbReference>
<evidence type="ECO:0000313" key="6">
    <source>
        <dbReference type="EMBL" id="MCU9612631.1"/>
    </source>
</evidence>
<evidence type="ECO:0000256" key="2">
    <source>
        <dbReference type="ARBA" id="ARBA00022448"/>
    </source>
</evidence>
<accession>A0AAE3IQN1</accession>
<dbReference type="PANTHER" id="PTHR43335:SF4">
    <property type="entry name" value="ABC TRANSPORTER, ATP-BINDING PROTEIN"/>
    <property type="match status" value="1"/>
</dbReference>
<dbReference type="EMBL" id="JAOUSF010000001">
    <property type="protein sequence ID" value="MCU9612631.1"/>
    <property type="molecule type" value="Genomic_DNA"/>
</dbReference>
<dbReference type="GO" id="GO:0016887">
    <property type="term" value="F:ATP hydrolysis activity"/>
    <property type="evidence" value="ECO:0007669"/>
    <property type="project" value="InterPro"/>
</dbReference>
<dbReference type="Gene3D" id="3.40.50.300">
    <property type="entry name" value="P-loop containing nucleotide triphosphate hydrolases"/>
    <property type="match status" value="1"/>
</dbReference>
<feature type="domain" description="ABC transporter" evidence="5">
    <location>
        <begin position="2"/>
        <end position="231"/>
    </location>
</feature>
<dbReference type="PROSITE" id="PS50893">
    <property type="entry name" value="ABC_TRANSPORTER_2"/>
    <property type="match status" value="1"/>
</dbReference>
<keyword evidence="2" id="KW-0813">Transport</keyword>
<gene>
    <name evidence="6" type="ORF">OEV98_03510</name>
</gene>
<evidence type="ECO:0000259" key="5">
    <source>
        <dbReference type="PROSITE" id="PS50893"/>
    </source>
</evidence>
<evidence type="ECO:0000256" key="4">
    <source>
        <dbReference type="ARBA" id="ARBA00022840"/>
    </source>
</evidence>
<keyword evidence="3" id="KW-0547">Nucleotide-binding</keyword>
<name>A0AAE3IQN1_9BACI</name>
<protein>
    <submittedName>
        <fullName evidence="6">ABC transporter ATP-binding protein</fullName>
    </submittedName>
</protein>
<evidence type="ECO:0000256" key="3">
    <source>
        <dbReference type="ARBA" id="ARBA00022741"/>
    </source>
</evidence>
<reference evidence="6" key="1">
    <citation type="submission" date="2022-10" db="EMBL/GenBank/DDBJ databases">
        <title>Description of Fervidibacillus gen. nov. in the family Fervidibacillaceae fam. nov. with two species, Fervidibacillus albus sp. nov., and Fervidibacillus halotolerans sp. nov., isolated from tidal flat sediments.</title>
        <authorList>
            <person name="Kwon K.K."/>
            <person name="Yang S.-H."/>
        </authorList>
    </citation>
    <scope>NUCLEOTIDE SEQUENCE</scope>
    <source>
        <strain evidence="6">JCM 19140</strain>
    </source>
</reference>
<dbReference type="RefSeq" id="WP_263071815.1">
    <property type="nucleotide sequence ID" value="NZ_JAOUSF010000001.1"/>
</dbReference>
<evidence type="ECO:0000313" key="7">
    <source>
        <dbReference type="Proteomes" id="UP001209318"/>
    </source>
</evidence>
<dbReference type="PANTHER" id="PTHR43335">
    <property type="entry name" value="ABC TRANSPORTER, ATP-BINDING PROTEIN"/>
    <property type="match status" value="1"/>
</dbReference>
<dbReference type="AlphaFoldDB" id="A0AAE3IQN1"/>
<dbReference type="Pfam" id="PF00005">
    <property type="entry name" value="ABC_tran"/>
    <property type="match status" value="1"/>
</dbReference>
<dbReference type="InterPro" id="IPR003593">
    <property type="entry name" value="AAA+_ATPase"/>
</dbReference>